<gene>
    <name evidence="2" type="ORF">MUDAN_MDHGFNIF_02341</name>
</gene>
<proteinExistence type="predicted"/>
<evidence type="ECO:0000256" key="1">
    <source>
        <dbReference type="SAM" id="SignalP"/>
    </source>
</evidence>
<evidence type="ECO:0000313" key="3">
    <source>
        <dbReference type="Proteomes" id="UP000289996"/>
    </source>
</evidence>
<dbReference type="Proteomes" id="UP000289996">
    <property type="component" value="Unassembled WGS sequence"/>
</dbReference>
<keyword evidence="3" id="KW-1185">Reference proteome</keyword>
<reference evidence="2 3" key="1">
    <citation type="submission" date="2018-11" db="EMBL/GenBank/DDBJ databases">
        <authorList>
            <person name="Wuyts S."/>
        </authorList>
    </citation>
    <scope>NUCLEOTIDE SEQUENCE [LARGE SCALE GENOMIC DNA]</scope>
    <source>
        <strain evidence="2">Lactobacillus mudanjiangensis AMBF249</strain>
    </source>
</reference>
<dbReference type="RefSeq" id="WP_130845501.1">
    <property type="nucleotide sequence ID" value="NZ_BJDY01000006.1"/>
</dbReference>
<accession>A0A660DVU2</accession>
<organism evidence="2 3">
    <name type="scientific">Lactiplantibacillus mudanjiangensis</name>
    <dbReference type="NCBI Taxonomy" id="1296538"/>
    <lineage>
        <taxon>Bacteria</taxon>
        <taxon>Bacillati</taxon>
        <taxon>Bacillota</taxon>
        <taxon>Bacilli</taxon>
        <taxon>Lactobacillales</taxon>
        <taxon>Lactobacillaceae</taxon>
        <taxon>Lactiplantibacillus</taxon>
    </lineage>
</organism>
<dbReference type="AlphaFoldDB" id="A0A660DVU2"/>
<protein>
    <submittedName>
        <fullName evidence="2">Uncharacterized protein</fullName>
    </submittedName>
</protein>
<dbReference type="OrthoDB" id="2293701at2"/>
<feature type="signal peptide" evidence="1">
    <location>
        <begin position="1"/>
        <end position="28"/>
    </location>
</feature>
<evidence type="ECO:0000313" key="2">
    <source>
        <dbReference type="EMBL" id="VDG27478.1"/>
    </source>
</evidence>
<keyword evidence="1" id="KW-0732">Signal</keyword>
<feature type="chain" id="PRO_5024927793" evidence="1">
    <location>
        <begin position="29"/>
        <end position="214"/>
    </location>
</feature>
<dbReference type="EMBL" id="UYIG01000024">
    <property type="protein sequence ID" value="VDG27478.1"/>
    <property type="molecule type" value="Genomic_DNA"/>
</dbReference>
<name>A0A660DVU2_9LACO</name>
<sequence>MKLNWQLMGLLGLSLGSLVTAGTITAQAKTTIKAKLTTSAVTYQAANKTATFTGKTSNGKVKHIVVTYGKTKHTTTTVKKQQFKVSKAFTGYRNFKLYGTTAKGKRITKVQTITSARYATQKPLVTRTDRSGVTGSLMVTAQVPAASVATVYKNGRFLTKQYNETTTAFFGLTDITATKYKLTVTAKKADRKASPAVTVPVVKPGLIMETNYYY</sequence>